<evidence type="ECO:0000256" key="3">
    <source>
        <dbReference type="ARBA" id="ARBA00023139"/>
    </source>
</evidence>
<proteinExistence type="predicted"/>
<accession>F0RNA3</accession>
<dbReference type="STRING" id="693977.Deipr_1093"/>
<dbReference type="SUPFAM" id="SSF141488">
    <property type="entry name" value="YdhA-like"/>
    <property type="match status" value="1"/>
</dbReference>
<evidence type="ECO:0000256" key="2">
    <source>
        <dbReference type="ARBA" id="ARBA00023136"/>
    </source>
</evidence>
<dbReference type="AlphaFoldDB" id="F0RNA3"/>
<keyword evidence="4" id="KW-0449">Lipoprotein</keyword>
<evidence type="ECO:0000259" key="6">
    <source>
        <dbReference type="Pfam" id="PF09864"/>
    </source>
</evidence>
<reference evidence="8" key="1">
    <citation type="submission" date="2011-02" db="EMBL/GenBank/DDBJ databases">
        <title>The complete sequence of chromosome of Deinococcus proteolyticus DSM 20540.</title>
        <authorList>
            <consortium name="US DOE Joint Genome Institute (JGI-PGF)"/>
            <person name="Lucas S."/>
            <person name="Copeland A."/>
            <person name="Lapidus A."/>
            <person name="Bruce D."/>
            <person name="Goodwin L."/>
            <person name="Pitluck S."/>
            <person name="Kyrpides N."/>
            <person name="Mavromatis K."/>
            <person name="Pagani I."/>
            <person name="Ivanova N."/>
            <person name="Ovchinnikova G."/>
            <person name="Zeytun A."/>
            <person name="Detter J.C."/>
            <person name="Han C."/>
            <person name="Land M."/>
            <person name="Hauser L."/>
            <person name="Markowitz V."/>
            <person name="Cheng J.-F."/>
            <person name="Hugenholtz P."/>
            <person name="Woyke T."/>
            <person name="Wu D."/>
            <person name="Pukall R."/>
            <person name="Steenblock K."/>
            <person name="Brambilla E."/>
            <person name="Klenk H.-P."/>
            <person name="Eisen J.A."/>
        </authorList>
    </citation>
    <scope>NUCLEOTIDE SEQUENCE [LARGE SCALE GENOMIC DNA]</scope>
    <source>
        <strain evidence="8">ATCC 35074 / DSM 20540 / JCM 6276 / NBRC 101906 / NCIMB 13154 / VKM Ac-1939 / CCM 2703 / MRP</strain>
    </source>
</reference>
<keyword evidence="1" id="KW-0732">Signal</keyword>
<name>F0RNA3_DEIPM</name>
<evidence type="ECO:0000256" key="1">
    <source>
        <dbReference type="ARBA" id="ARBA00022729"/>
    </source>
</evidence>
<dbReference type="Pfam" id="PF09864">
    <property type="entry name" value="MliC"/>
    <property type="match status" value="1"/>
</dbReference>
<feature type="domain" description="C-type lysozyme inhibitor" evidence="6">
    <location>
        <begin position="2"/>
        <end position="70"/>
    </location>
</feature>
<dbReference type="EMBL" id="CP002536">
    <property type="protein sequence ID" value="ADY26245.1"/>
    <property type="molecule type" value="Genomic_DNA"/>
</dbReference>
<evidence type="ECO:0000313" key="7">
    <source>
        <dbReference type="EMBL" id="ADY26245.1"/>
    </source>
</evidence>
<keyword evidence="2" id="KW-0472">Membrane</keyword>
<keyword evidence="8" id="KW-1185">Reference proteome</keyword>
<sequence length="87" mass="9476">MQCQGGRVLVRYVQAHELTFVVLRYEGQTYGLAPAVSGSGSRYVGLAGLDTASGLEWWEHQGAGSLSRYDPQTGETTPLLQDCKLRS</sequence>
<evidence type="ECO:0000256" key="4">
    <source>
        <dbReference type="ARBA" id="ARBA00023288"/>
    </source>
</evidence>
<dbReference type="KEGG" id="dpt:Deipr_1093"/>
<dbReference type="OrthoDB" id="71968at2"/>
<keyword evidence="3" id="KW-0564">Palmitate</keyword>
<reference evidence="7 8" key="2">
    <citation type="journal article" date="2012" name="Stand. Genomic Sci.">
        <title>Complete genome sequence of the orange-red pigmented, radioresistant Deinococcus proteolyticus type strain (MRP(T)).</title>
        <authorList>
            <person name="Copeland A."/>
            <person name="Zeytun A."/>
            <person name="Yassawong M."/>
            <person name="Nolan M."/>
            <person name="Lucas S."/>
            <person name="Hammon N."/>
            <person name="Deshpande S."/>
            <person name="Cheng J.F."/>
            <person name="Han C."/>
            <person name="Tapia R."/>
            <person name="Goodwin L.A."/>
            <person name="Pitluck S."/>
            <person name="Mavromatis K."/>
            <person name="Liolios K."/>
            <person name="Pagani I."/>
            <person name="Ivanova N."/>
            <person name="Mikhailova N."/>
            <person name="Pati A."/>
            <person name="Chen A."/>
            <person name="Palaniappan K."/>
            <person name="Land M."/>
            <person name="Hauser L."/>
            <person name="Jeffries C.D."/>
            <person name="Brambilla E.M."/>
            <person name="Rohde M."/>
            <person name="Sikorski J."/>
            <person name="Pukall R."/>
            <person name="Goker M."/>
            <person name="Detter J.C."/>
            <person name="Woyke T."/>
            <person name="Bristow J."/>
            <person name="Eisen J.A."/>
            <person name="Markowitz V."/>
            <person name="Hugenholtz P."/>
            <person name="Kyrpides N.C."/>
            <person name="Klenk H.P."/>
            <person name="Lapidus A."/>
        </authorList>
    </citation>
    <scope>NUCLEOTIDE SEQUENCE [LARGE SCALE GENOMIC DNA]</scope>
    <source>
        <strain evidence="8">ATCC 35074 / DSM 20540 / JCM 6276 / NBRC 101906 / NCIMB 13154 / VKM Ac-1939 / CCM 2703 / MRP</strain>
    </source>
</reference>
<dbReference type="HOGENOM" id="CLU_153968_0_0_0"/>
<protein>
    <recommendedName>
        <fullName evidence="6">C-type lysozyme inhibitor domain-containing protein</fullName>
    </recommendedName>
</protein>
<organism evidence="7 8">
    <name type="scientific">Deinococcus proteolyticus (strain ATCC 35074 / DSM 20540 / JCM 6276 / NBRC 101906 / NCIMB 13154 / VKM Ac-1939 / CCM 2703 / MRP)</name>
    <dbReference type="NCBI Taxonomy" id="693977"/>
    <lineage>
        <taxon>Bacteria</taxon>
        <taxon>Thermotogati</taxon>
        <taxon>Deinococcota</taxon>
        <taxon>Deinococci</taxon>
        <taxon>Deinococcales</taxon>
        <taxon>Deinococcaceae</taxon>
        <taxon>Deinococcus</taxon>
    </lineage>
</organism>
<dbReference type="InterPro" id="IPR018660">
    <property type="entry name" value="MliC"/>
</dbReference>
<dbReference type="Proteomes" id="UP000007718">
    <property type="component" value="Chromosome"/>
</dbReference>
<gene>
    <name evidence="7" type="ordered locus">Deipr_1093</name>
</gene>
<dbReference type="InterPro" id="IPR036328">
    <property type="entry name" value="MliC_sf"/>
</dbReference>
<evidence type="ECO:0000313" key="8">
    <source>
        <dbReference type="Proteomes" id="UP000007718"/>
    </source>
</evidence>
<feature type="region of interest" description="Disordered" evidence="5">
    <location>
        <begin position="67"/>
        <end position="87"/>
    </location>
</feature>
<dbReference type="Gene3D" id="2.40.128.200">
    <property type="match status" value="1"/>
</dbReference>
<evidence type="ECO:0000256" key="5">
    <source>
        <dbReference type="SAM" id="MobiDB-lite"/>
    </source>
</evidence>